<dbReference type="AlphaFoldDB" id="A0A7S4RZQ0"/>
<evidence type="ECO:0000313" key="2">
    <source>
        <dbReference type="EMBL" id="CAE4630010.1"/>
    </source>
</evidence>
<dbReference type="EMBL" id="HBNS01034351">
    <property type="protein sequence ID" value="CAE4630010.1"/>
    <property type="molecule type" value="Transcribed_RNA"/>
</dbReference>
<feature type="compositionally biased region" description="Basic and acidic residues" evidence="1">
    <location>
        <begin position="18"/>
        <end position="32"/>
    </location>
</feature>
<gene>
    <name evidence="2" type="ORF">DBRI00130_LOCUS26876</name>
</gene>
<accession>A0A7S4RZQ0</accession>
<organism evidence="2">
    <name type="scientific">Ditylum brightwellii</name>
    <dbReference type="NCBI Taxonomy" id="49249"/>
    <lineage>
        <taxon>Eukaryota</taxon>
        <taxon>Sar</taxon>
        <taxon>Stramenopiles</taxon>
        <taxon>Ochrophyta</taxon>
        <taxon>Bacillariophyta</taxon>
        <taxon>Mediophyceae</taxon>
        <taxon>Lithodesmiophycidae</taxon>
        <taxon>Lithodesmiales</taxon>
        <taxon>Lithodesmiaceae</taxon>
        <taxon>Ditylum</taxon>
    </lineage>
</organism>
<feature type="region of interest" description="Disordered" evidence="1">
    <location>
        <begin position="86"/>
        <end position="114"/>
    </location>
</feature>
<evidence type="ECO:0000256" key="1">
    <source>
        <dbReference type="SAM" id="MobiDB-lite"/>
    </source>
</evidence>
<reference evidence="2" key="1">
    <citation type="submission" date="2021-01" db="EMBL/GenBank/DDBJ databases">
        <authorList>
            <person name="Corre E."/>
            <person name="Pelletier E."/>
            <person name="Niang G."/>
            <person name="Scheremetjew M."/>
            <person name="Finn R."/>
            <person name="Kale V."/>
            <person name="Holt S."/>
            <person name="Cochrane G."/>
            <person name="Meng A."/>
            <person name="Brown T."/>
            <person name="Cohen L."/>
        </authorList>
    </citation>
    <scope>NUCLEOTIDE SEQUENCE</scope>
    <source>
        <strain evidence="2">GSO104</strain>
    </source>
</reference>
<protein>
    <submittedName>
        <fullName evidence="2">Uncharacterized protein</fullName>
    </submittedName>
</protein>
<proteinExistence type="predicted"/>
<name>A0A7S4RZQ0_9STRA</name>
<sequence>MEKIEPIPMNAAMPSDDPTDHEIKPVLSDRSDTLVKRASETRFHTSRIKDSITVQSRHNYVNDDEKHEEHPHLQDFLVPHHSVHIETEEEKKEKEEAEKEGIKEREAKEEAHKPKLERPCRSILHKETCTSRIPCPKTEARRHVTFDSVIIRDYGMILGDHPCCSYGPPVTLDWDYLEYEPLKVDEYEFHHSLRRPLKQLNLNYFRRLKLLEMAGTSEEDLKTSKKDVSKIKRSRSVTRYFVSAQPVEAAVESAVRKFKRVLKDDHWKSERHLFK</sequence>
<feature type="region of interest" description="Disordered" evidence="1">
    <location>
        <begin position="1"/>
        <end position="32"/>
    </location>
</feature>